<dbReference type="EMBL" id="CP039247">
    <property type="protein sequence ID" value="QCB28406.1"/>
    <property type="molecule type" value="Genomic_DNA"/>
</dbReference>
<dbReference type="SUPFAM" id="SSF103256">
    <property type="entry name" value="Hypothetical protein TM0160"/>
    <property type="match status" value="1"/>
</dbReference>
<dbReference type="RefSeq" id="WP_136141147.1">
    <property type="nucleotide sequence ID" value="NZ_CP039247.1"/>
</dbReference>
<evidence type="ECO:0000313" key="3">
    <source>
        <dbReference type="EMBL" id="QCB28406.1"/>
    </source>
</evidence>
<dbReference type="Proteomes" id="UP000296352">
    <property type="component" value="Chromosome"/>
</dbReference>
<organism evidence="3 4">
    <name type="scientific">Corynebacterium endometrii</name>
    <dbReference type="NCBI Taxonomy" id="2488819"/>
    <lineage>
        <taxon>Bacteria</taxon>
        <taxon>Bacillati</taxon>
        <taxon>Actinomycetota</taxon>
        <taxon>Actinomycetes</taxon>
        <taxon>Mycobacteriales</taxon>
        <taxon>Corynebacteriaceae</taxon>
        <taxon>Corynebacterium</taxon>
    </lineage>
</organism>
<keyword evidence="4" id="KW-1185">Reference proteome</keyword>
<accession>A0A4P7QHC1</accession>
<evidence type="ECO:0000259" key="2">
    <source>
        <dbReference type="PROSITE" id="PS51658"/>
    </source>
</evidence>
<reference evidence="3 4" key="1">
    <citation type="submission" date="2019-04" db="EMBL/GenBank/DDBJ databases">
        <title>Corynebacterium endometrii sp. nov., isolated from the uterus of a cow with endometritis.</title>
        <authorList>
            <person name="Ballas P."/>
            <person name="Ruckert C."/>
            <person name="Wagener K."/>
            <person name="Drillich M."/>
            <person name="Kaempfer P."/>
            <person name="Busse H.-J."/>
            <person name="Ehling-Schulz M."/>
        </authorList>
    </citation>
    <scope>NUCLEOTIDE SEQUENCE [LARGE SCALE GENOMIC DNA]</scope>
    <source>
        <strain evidence="3 4">LMM-1653</strain>
    </source>
</reference>
<protein>
    <recommendedName>
        <fullName evidence="2">BFN domain-containing protein</fullName>
    </recommendedName>
</protein>
<evidence type="ECO:0000256" key="1">
    <source>
        <dbReference type="SAM" id="MobiDB-lite"/>
    </source>
</evidence>
<feature type="domain" description="BFN" evidence="2">
    <location>
        <begin position="3"/>
        <end position="130"/>
    </location>
</feature>
<dbReference type="AlphaFoldDB" id="A0A4P7QHC1"/>
<feature type="region of interest" description="Disordered" evidence="1">
    <location>
        <begin position="146"/>
        <end position="208"/>
    </location>
</feature>
<name>A0A4P7QHC1_9CORY</name>
<feature type="compositionally biased region" description="Acidic residues" evidence="1">
    <location>
        <begin position="184"/>
        <end position="199"/>
    </location>
</feature>
<dbReference type="GO" id="GO:0004518">
    <property type="term" value="F:nuclease activity"/>
    <property type="evidence" value="ECO:0007669"/>
    <property type="project" value="InterPro"/>
</dbReference>
<dbReference type="PROSITE" id="PS51658">
    <property type="entry name" value="BFN"/>
    <property type="match status" value="1"/>
</dbReference>
<gene>
    <name evidence="3" type="ORF">CENDO_05630</name>
</gene>
<dbReference type="Gene3D" id="3.10.690.10">
    <property type="entry name" value="Bifunctional nuclease domain"/>
    <property type="match status" value="1"/>
</dbReference>
<dbReference type="InterPro" id="IPR003729">
    <property type="entry name" value="Bi_nuclease_dom"/>
</dbReference>
<dbReference type="InterPro" id="IPR036104">
    <property type="entry name" value="BFN_sf"/>
</dbReference>
<dbReference type="OrthoDB" id="9788698at2"/>
<dbReference type="KEGG" id="cee:CENDO_05630"/>
<dbReference type="Pfam" id="PF02577">
    <property type="entry name" value="BFN_dom"/>
    <property type="match status" value="1"/>
</dbReference>
<evidence type="ECO:0000313" key="4">
    <source>
        <dbReference type="Proteomes" id="UP000296352"/>
    </source>
</evidence>
<proteinExistence type="predicted"/>
<sequence length="208" mass="22339">MSAIQLEFHGVRIAQPEEFFCAVLRVPASGKIIPVWMAPVEGGKLAARQQGYSARRPDTHDLLIGMLEAQGGIEEILISSYYEGVFIADVLTTAGETLDARLSDALVLSEHFDVPISIDEELAGQVAVYASQDDLLEYLDLDLPTPEGADASNDERGLYDAESASGNAEDDAAFSEMMRSLGMSEEDFLSEDDGDDDGDAGVTGDANR</sequence>